<evidence type="ECO:0000256" key="1">
    <source>
        <dbReference type="ARBA" id="ARBA00004604"/>
    </source>
</evidence>
<comment type="similarity">
    <text evidence="2">Belongs to the EFG1 family.</text>
</comment>
<dbReference type="GO" id="GO:0005730">
    <property type="term" value="C:nucleolus"/>
    <property type="evidence" value="ECO:0007669"/>
    <property type="project" value="UniProtKB-SubCell"/>
</dbReference>
<dbReference type="eggNOG" id="KOG4484">
    <property type="taxonomic scope" value="Eukaryota"/>
</dbReference>
<dbReference type="InParanoid" id="G8YT31"/>
<sequence length="229" mass="26443">MGKSAGKARKTIGSSVKVGEALGGSTAKLKKKMRDIERLLKKDNLSADVRVVNERALKTLKNELKGSELNLKAKKLAKRYHMVRFFERKKAIRRLKQAKKNLESAVKEKGNSKVKELEELVKKYEVDLIYVVTFPKTEKYVSLYPNSEEPKMADDPKVAKGLQKTEMKRKQYREHCEKVLEEGKLSFDIDEVLKEKRMNISIQQKVPSNEEIDAPEKHEDEEEDDFFEA</sequence>
<evidence type="ECO:0000256" key="2">
    <source>
        <dbReference type="ARBA" id="ARBA00006916"/>
    </source>
</evidence>
<evidence type="ECO:0000313" key="10">
    <source>
        <dbReference type="EMBL" id="CCE73082.1"/>
    </source>
</evidence>
<feature type="region of interest" description="Disordered" evidence="9">
    <location>
        <begin position="203"/>
        <end position="229"/>
    </location>
</feature>
<accession>G8YT31</accession>
<gene>
    <name evidence="10" type="primary">Piso0_000096</name>
    <name evidence="10" type="ORF">GNLVRS01_PISO0B02091g</name>
</gene>
<dbReference type="GO" id="GO:0000462">
    <property type="term" value="P:maturation of SSU-rRNA from tricistronic rRNA transcript (SSU-rRNA, 5.8S rRNA, LSU-rRNA)"/>
    <property type="evidence" value="ECO:0007669"/>
    <property type="project" value="TreeGrafter"/>
</dbReference>
<feature type="compositionally biased region" description="Acidic residues" evidence="9">
    <location>
        <begin position="219"/>
        <end position="229"/>
    </location>
</feature>
<evidence type="ECO:0000256" key="3">
    <source>
        <dbReference type="ARBA" id="ARBA00018689"/>
    </source>
</evidence>
<keyword evidence="7" id="KW-0539">Nucleus</keyword>
<name>G8YT31_PICSO</name>
<dbReference type="HOGENOM" id="CLU_066912_2_0_1"/>
<evidence type="ECO:0000256" key="6">
    <source>
        <dbReference type="ARBA" id="ARBA00023054"/>
    </source>
</evidence>
<keyword evidence="5" id="KW-0698">rRNA processing</keyword>
<dbReference type="Pfam" id="PF10153">
    <property type="entry name" value="Efg1"/>
    <property type="match status" value="1"/>
</dbReference>
<evidence type="ECO:0000256" key="8">
    <source>
        <dbReference type="SAM" id="Coils"/>
    </source>
</evidence>
<protein>
    <recommendedName>
        <fullName evidence="3">rRNA-processing protein EFG1</fullName>
    </recommendedName>
    <alternativeName>
        <fullName evidence="4">rRNA-processing protein efg1</fullName>
    </alternativeName>
</protein>
<evidence type="ECO:0000256" key="5">
    <source>
        <dbReference type="ARBA" id="ARBA00022552"/>
    </source>
</evidence>
<keyword evidence="6 8" id="KW-0175">Coiled coil</keyword>
<evidence type="ECO:0000256" key="7">
    <source>
        <dbReference type="ARBA" id="ARBA00023242"/>
    </source>
</evidence>
<dbReference type="OrthoDB" id="47732at2759"/>
<organism evidence="10 11">
    <name type="scientific">Pichia sorbitophila (strain ATCC MYA-4447 / BCRC 22081 / CBS 7064 / NBRC 10061 / NRRL Y-12695)</name>
    <name type="common">Hybrid yeast</name>
    <dbReference type="NCBI Taxonomy" id="559304"/>
    <lineage>
        <taxon>Eukaryota</taxon>
        <taxon>Fungi</taxon>
        <taxon>Dikarya</taxon>
        <taxon>Ascomycota</taxon>
        <taxon>Saccharomycotina</taxon>
        <taxon>Pichiomycetes</taxon>
        <taxon>Debaryomycetaceae</taxon>
        <taxon>Millerozyma</taxon>
    </lineage>
</organism>
<dbReference type="EMBL" id="FO082058">
    <property type="protein sequence ID" value="CCE73082.1"/>
    <property type="molecule type" value="Genomic_DNA"/>
</dbReference>
<evidence type="ECO:0000256" key="9">
    <source>
        <dbReference type="SAM" id="MobiDB-lite"/>
    </source>
</evidence>
<comment type="subcellular location">
    <subcellularLocation>
        <location evidence="1">Nucleus</location>
        <location evidence="1">Nucleolus</location>
    </subcellularLocation>
</comment>
<dbReference type="InterPro" id="IPR019310">
    <property type="entry name" value="Efg1"/>
</dbReference>
<dbReference type="GO" id="GO:0030688">
    <property type="term" value="C:preribosome, small subunit precursor"/>
    <property type="evidence" value="ECO:0007669"/>
    <property type="project" value="TreeGrafter"/>
</dbReference>
<dbReference type="InterPro" id="IPR050786">
    <property type="entry name" value="EFG1_rRNA-proc"/>
</dbReference>
<dbReference type="Proteomes" id="UP000005222">
    <property type="component" value="Chromosome B"/>
</dbReference>
<evidence type="ECO:0000313" key="11">
    <source>
        <dbReference type="Proteomes" id="UP000005222"/>
    </source>
</evidence>
<dbReference type="STRING" id="559304.G8YT31"/>
<dbReference type="PANTHER" id="PTHR33911:SF1">
    <property type="entry name" value="RRNA-PROCESSING PROTEIN EFG1"/>
    <property type="match status" value="1"/>
</dbReference>
<dbReference type="OMA" id="NYVKYYP"/>
<proteinExistence type="inferred from homology"/>
<dbReference type="AlphaFoldDB" id="G8YT31"/>
<evidence type="ECO:0000256" key="4">
    <source>
        <dbReference type="ARBA" id="ARBA00019827"/>
    </source>
</evidence>
<dbReference type="FunCoup" id="G8YT31">
    <property type="interactions" value="287"/>
</dbReference>
<dbReference type="PANTHER" id="PTHR33911">
    <property type="entry name" value="RRNA-PROCESSING PROTEIN EFG1"/>
    <property type="match status" value="1"/>
</dbReference>
<feature type="coiled-coil region" evidence="8">
    <location>
        <begin position="57"/>
        <end position="127"/>
    </location>
</feature>
<reference evidence="10 11" key="1">
    <citation type="journal article" date="2012" name="G3 (Bethesda)">
        <title>Pichia sorbitophila, an interspecies yeast hybrid reveals early steps of genome resolution following polyploidization.</title>
        <authorList>
            <person name="Leh Louis V."/>
            <person name="Despons L."/>
            <person name="Friedrich A."/>
            <person name="Martin T."/>
            <person name="Durrens P."/>
            <person name="Casaregola S."/>
            <person name="Neuveglise C."/>
            <person name="Fairhead C."/>
            <person name="Marck C."/>
            <person name="Cruz J.A."/>
            <person name="Straub M.L."/>
            <person name="Kugler V."/>
            <person name="Sacerdot C."/>
            <person name="Uzunov Z."/>
            <person name="Thierry A."/>
            <person name="Weiss S."/>
            <person name="Bleykasten C."/>
            <person name="De Montigny J."/>
            <person name="Jacques N."/>
            <person name="Jung P."/>
            <person name="Lemaire M."/>
            <person name="Mallet S."/>
            <person name="Morel G."/>
            <person name="Richard G.F."/>
            <person name="Sarkar A."/>
            <person name="Savel G."/>
            <person name="Schacherer J."/>
            <person name="Seret M.L."/>
            <person name="Talla E."/>
            <person name="Samson G."/>
            <person name="Jubin C."/>
            <person name="Poulain J."/>
            <person name="Vacherie B."/>
            <person name="Barbe V."/>
            <person name="Pelletier E."/>
            <person name="Sherman D.J."/>
            <person name="Westhof E."/>
            <person name="Weissenbach J."/>
            <person name="Baret P.V."/>
            <person name="Wincker P."/>
            <person name="Gaillardin C."/>
            <person name="Dujon B."/>
            <person name="Souciet J.L."/>
        </authorList>
    </citation>
    <scope>NUCLEOTIDE SEQUENCE [LARGE SCALE GENOMIC DNA]</scope>
    <source>
        <strain evidence="11">ATCC MYA-4447 / BCRC 22081 / CBS 7064 / NBRC 10061 / NRRL Y-12695</strain>
    </source>
</reference>
<keyword evidence="11" id="KW-1185">Reference proteome</keyword>